<gene>
    <name evidence="2" type="ORF">Q8A49_14460</name>
</gene>
<evidence type="ECO:0000313" key="2">
    <source>
        <dbReference type="EMBL" id="MEE2051699.1"/>
    </source>
</evidence>
<evidence type="ECO:0000313" key="3">
    <source>
        <dbReference type="Proteomes" id="UP001348641"/>
    </source>
</evidence>
<reference evidence="2 3" key="1">
    <citation type="submission" date="2023-07" db="EMBL/GenBank/DDBJ databases">
        <authorList>
            <person name="Girao M."/>
            <person name="Carvalho M.F."/>
        </authorList>
    </citation>
    <scope>NUCLEOTIDE SEQUENCE [LARGE SCALE GENOMIC DNA]</scope>
    <source>
        <strain evidence="2 3">66/93</strain>
    </source>
</reference>
<evidence type="ECO:0000256" key="1">
    <source>
        <dbReference type="SAM" id="MobiDB-lite"/>
    </source>
</evidence>
<sequence>MPEVPRLIEVERFGDVLRILIDGSPLGVPVDESGVRVMAAPGYPSGINITIPAHAVRLVDSQAPEVPAEEKQKIASYLDSKAPPSSWRPPKRS</sequence>
<accession>A0ABU7KQX4</accession>
<organism evidence="2 3">
    <name type="scientific">Nocardiopsis tropica</name>
    <dbReference type="NCBI Taxonomy" id="109330"/>
    <lineage>
        <taxon>Bacteria</taxon>
        <taxon>Bacillati</taxon>
        <taxon>Actinomycetota</taxon>
        <taxon>Actinomycetes</taxon>
        <taxon>Streptosporangiales</taxon>
        <taxon>Nocardiopsidaceae</taxon>
        <taxon>Nocardiopsis</taxon>
    </lineage>
</organism>
<protein>
    <recommendedName>
        <fullName evidence="4">DUF3006 domain-containing protein</fullName>
    </recommendedName>
</protein>
<evidence type="ECO:0008006" key="4">
    <source>
        <dbReference type="Google" id="ProtNLM"/>
    </source>
</evidence>
<dbReference type="EMBL" id="JAUUCC010000033">
    <property type="protein sequence ID" value="MEE2051699.1"/>
    <property type="molecule type" value="Genomic_DNA"/>
</dbReference>
<name>A0ABU7KQX4_9ACTN</name>
<feature type="region of interest" description="Disordered" evidence="1">
    <location>
        <begin position="69"/>
        <end position="93"/>
    </location>
</feature>
<dbReference type="Proteomes" id="UP001348641">
    <property type="component" value="Unassembled WGS sequence"/>
</dbReference>
<proteinExistence type="predicted"/>
<comment type="caution">
    <text evidence="2">The sequence shown here is derived from an EMBL/GenBank/DDBJ whole genome shotgun (WGS) entry which is preliminary data.</text>
</comment>
<dbReference type="RefSeq" id="WP_330158761.1">
    <property type="nucleotide sequence ID" value="NZ_BAAAJA010000041.1"/>
</dbReference>